<dbReference type="RefSeq" id="WP_161745018.1">
    <property type="nucleotide sequence ID" value="NZ_JAAAMV010000019.1"/>
</dbReference>
<dbReference type="EMBL" id="JAAAMV010000019">
    <property type="protein sequence ID" value="NBD26217.1"/>
    <property type="molecule type" value="Genomic_DNA"/>
</dbReference>
<name>A0ABW9XV82_9BACL</name>
<organism evidence="3 4">
    <name type="scientific">Paenibacillus glycinis</name>
    <dbReference type="NCBI Taxonomy" id="2697035"/>
    <lineage>
        <taxon>Bacteria</taxon>
        <taxon>Bacillati</taxon>
        <taxon>Bacillota</taxon>
        <taxon>Bacilli</taxon>
        <taxon>Bacillales</taxon>
        <taxon>Paenibacillaceae</taxon>
        <taxon>Paenibacillus</taxon>
    </lineage>
</organism>
<dbReference type="SMART" id="SM00460">
    <property type="entry name" value="TGc"/>
    <property type="match status" value="1"/>
</dbReference>
<evidence type="ECO:0000313" key="4">
    <source>
        <dbReference type="Proteomes" id="UP000665561"/>
    </source>
</evidence>
<feature type="transmembrane region" description="Helical" evidence="1">
    <location>
        <begin position="12"/>
        <end position="29"/>
    </location>
</feature>
<dbReference type="Gene3D" id="3.10.620.30">
    <property type="match status" value="1"/>
</dbReference>
<feature type="transmembrane region" description="Helical" evidence="1">
    <location>
        <begin position="175"/>
        <end position="193"/>
    </location>
</feature>
<dbReference type="Pfam" id="PF01841">
    <property type="entry name" value="Transglut_core"/>
    <property type="match status" value="1"/>
</dbReference>
<reference evidence="3 4" key="1">
    <citation type="submission" date="2020-01" db="EMBL/GenBank/DDBJ databases">
        <title>Paenibacillus soybeanensis sp. nov. isolated from the nodules of soybean (Glycine max(L.) Merr).</title>
        <authorList>
            <person name="Wang H."/>
        </authorList>
    </citation>
    <scope>NUCLEOTIDE SEQUENCE [LARGE SCALE GENOMIC DNA]</scope>
    <source>
        <strain evidence="3 4">T1</strain>
    </source>
</reference>
<dbReference type="Proteomes" id="UP000665561">
    <property type="component" value="Unassembled WGS sequence"/>
</dbReference>
<dbReference type="PANTHER" id="PTHR33490:SF3">
    <property type="entry name" value="CONSERVED INTEGRAL MEMBRANE PROTEIN"/>
    <property type="match status" value="1"/>
</dbReference>
<evidence type="ECO:0000259" key="2">
    <source>
        <dbReference type="SMART" id="SM00460"/>
    </source>
</evidence>
<dbReference type="PANTHER" id="PTHR33490">
    <property type="entry name" value="BLR5614 PROTEIN-RELATED"/>
    <property type="match status" value="1"/>
</dbReference>
<dbReference type="SUPFAM" id="SSF54001">
    <property type="entry name" value="Cysteine proteinases"/>
    <property type="match status" value="1"/>
</dbReference>
<dbReference type="InterPro" id="IPR038765">
    <property type="entry name" value="Papain-like_cys_pep_sf"/>
</dbReference>
<keyword evidence="4" id="KW-1185">Reference proteome</keyword>
<gene>
    <name evidence="3" type="ORF">GT019_20265</name>
</gene>
<accession>A0ABW9XV82</accession>
<feature type="domain" description="Transglutaminase-like" evidence="2">
    <location>
        <begin position="306"/>
        <end position="370"/>
    </location>
</feature>
<proteinExistence type="predicted"/>
<keyword evidence="1" id="KW-0472">Membrane</keyword>
<feature type="transmembrane region" description="Helical" evidence="1">
    <location>
        <begin position="104"/>
        <end position="122"/>
    </location>
</feature>
<sequence>MHTWVQTLLKPEPVALMVVLILLVSLFSGMRRGASGSAKHLFFFIWQAIAVIASLLLAGRGSVYLSPLVRDWLVERGIAVPKEELSALKQLWYTVVTSLRDFELLRFGVLFLLLYSLLRLALHALEPLLFGLADALLPNRSTDVRRGGGGSQLLSGTASRTTGAMIGALLGSGRAFIVMACLFVYVSVLPNAFGTDMIRASALYNKTASELLDPVAGDVLKRGPVISDAVEAEFRRVLERKYEVIDAAIPPDIEAAAAAVTKNSTTDEQKARALYDWVGTRIAYDWDKANDYVDRGVWKEQSPTDTFASRKGVCIDVARLYAVMARSVGLDVRVVTGVGLTGDGGSGPHAWNEVKLADGGGAWIPLDATWASSGDWFNPQGFANTHIREA</sequence>
<keyword evidence="1" id="KW-0812">Transmembrane</keyword>
<comment type="caution">
    <text evidence="3">The sequence shown here is derived from an EMBL/GenBank/DDBJ whole genome shotgun (WGS) entry which is preliminary data.</text>
</comment>
<protein>
    <submittedName>
        <fullName evidence="3">Transglutaminase domain-containing protein</fullName>
    </submittedName>
</protein>
<dbReference type="InterPro" id="IPR002931">
    <property type="entry name" value="Transglutaminase-like"/>
</dbReference>
<evidence type="ECO:0000256" key="1">
    <source>
        <dbReference type="SAM" id="Phobius"/>
    </source>
</evidence>
<feature type="transmembrane region" description="Helical" evidence="1">
    <location>
        <begin position="41"/>
        <end position="59"/>
    </location>
</feature>
<keyword evidence="1" id="KW-1133">Transmembrane helix</keyword>
<evidence type="ECO:0000313" key="3">
    <source>
        <dbReference type="EMBL" id="NBD26217.1"/>
    </source>
</evidence>